<evidence type="ECO:0000256" key="1">
    <source>
        <dbReference type="ARBA" id="ARBA00004141"/>
    </source>
</evidence>
<feature type="transmembrane region" description="Helical" evidence="10">
    <location>
        <begin position="431"/>
        <end position="453"/>
    </location>
</feature>
<dbReference type="InterPro" id="IPR051413">
    <property type="entry name" value="K/Na_HCN_channel"/>
</dbReference>
<keyword evidence="3 10" id="KW-0812">Transmembrane</keyword>
<sequence>MSGEDQTVGLLASPPSPVIPADSGGVEAGDIPGVPNNTRTDNPLPGLSARNNSNSTQGTEPHTSADDVLSNKLSPTSDLASLRLGPLPGLPAGGLSAVASSAGRQPAPFKSSSDVAHLVQREKVLGRVDSASYVKRASEGTIDVSSPAGSRMAVHFPHASFSHHTGSAVRRLGHNFGAKFQELAASPDSRAKEHMNRPIQDMEPSRRGSTEDEPGKGCNVPVIHPLSKFRNYWDFIVILLVIYTSLVLPVRTAFLWAEEEAVTDTGEIDSSMDGWTVMDLVIDFTFLFDVILNFNTGFIREPDFVAILSRKRIAMQYCKGWFVFDVVSSVPLDLMIMQQSSTVMKLPRVLRLIRIFRLVKVLRLSRAVRYAQRLQIFARMSTFGMRITKLISLGVIFLHWNACAQFLVAVATDFPEGCWVERMGIIDHSIFTQYTWAMFMASSQMFCIGYGATMPVLIQEAWVDMISFIMGASLFAVFVGIITSVLISIDSISSGFYQKMEIVNQYMAHRKLPLDLRQRIRDSMDYKWRTRRALDEGSILSGMPGGLRSEVAVYTCKPLIMRVPFFQEVSEGFIESLVLYLQPEVFLNGEIIIKEGVIAREMFFLNLGSVRISKNGFDIVTLHEGNYFGEIGLLLNAPRSATVAATSDCEVYVLHKTSLLEVLHDFPEVKTKLEAVAEERLEDALRKSKFPSKFPAVDEDEDGEIDTWRPPVGSSIGRQKESEG</sequence>
<feature type="transmembrane region" description="Helical" evidence="10">
    <location>
        <begin position="465"/>
        <end position="489"/>
    </location>
</feature>
<feature type="transmembrane region" description="Helical" evidence="10">
    <location>
        <begin position="235"/>
        <end position="257"/>
    </location>
</feature>
<feature type="compositionally biased region" description="Polar residues" evidence="9">
    <location>
        <begin position="49"/>
        <end position="62"/>
    </location>
</feature>
<dbReference type="EMBL" id="HBGG01003496">
    <property type="protein sequence ID" value="CAD9199454.1"/>
    <property type="molecule type" value="Transcribed_RNA"/>
</dbReference>
<evidence type="ECO:0000256" key="4">
    <source>
        <dbReference type="ARBA" id="ARBA00022989"/>
    </source>
</evidence>
<keyword evidence="5" id="KW-0406">Ion transport</keyword>
<feature type="compositionally biased region" description="Basic and acidic residues" evidence="9">
    <location>
        <begin position="203"/>
        <end position="215"/>
    </location>
</feature>
<dbReference type="PANTHER" id="PTHR45689">
    <property type="entry name" value="I[[H]] CHANNEL, ISOFORM E"/>
    <property type="match status" value="1"/>
</dbReference>
<evidence type="ECO:0000256" key="5">
    <source>
        <dbReference type="ARBA" id="ARBA00023065"/>
    </source>
</evidence>
<dbReference type="InterPro" id="IPR000595">
    <property type="entry name" value="cNMP-bd_dom"/>
</dbReference>
<dbReference type="PROSITE" id="PS00889">
    <property type="entry name" value="CNMP_BINDING_2"/>
    <property type="match status" value="1"/>
</dbReference>
<dbReference type="PANTHER" id="PTHR45689:SF5">
    <property type="entry name" value="I[[H]] CHANNEL, ISOFORM E"/>
    <property type="match status" value="1"/>
</dbReference>
<dbReference type="CDD" id="cd00038">
    <property type="entry name" value="CAP_ED"/>
    <property type="match status" value="1"/>
</dbReference>
<evidence type="ECO:0000256" key="2">
    <source>
        <dbReference type="ARBA" id="ARBA00022448"/>
    </source>
</evidence>
<dbReference type="Pfam" id="PF00520">
    <property type="entry name" value="Ion_trans"/>
    <property type="match status" value="1"/>
</dbReference>
<dbReference type="SUPFAM" id="SSF51206">
    <property type="entry name" value="cAMP-binding domain-like"/>
    <property type="match status" value="1"/>
</dbReference>
<dbReference type="AlphaFoldDB" id="A0A7S1SIN5"/>
<dbReference type="SUPFAM" id="SSF81324">
    <property type="entry name" value="Voltage-gated potassium channels"/>
    <property type="match status" value="1"/>
</dbReference>
<dbReference type="GO" id="GO:0035725">
    <property type="term" value="P:sodium ion transmembrane transport"/>
    <property type="evidence" value="ECO:0007669"/>
    <property type="project" value="TreeGrafter"/>
</dbReference>
<feature type="transmembrane region" description="Helical" evidence="10">
    <location>
        <begin position="390"/>
        <end position="411"/>
    </location>
</feature>
<dbReference type="Gene3D" id="2.60.120.10">
    <property type="entry name" value="Jelly Rolls"/>
    <property type="match status" value="1"/>
</dbReference>
<dbReference type="InterPro" id="IPR018490">
    <property type="entry name" value="cNMP-bd_dom_sf"/>
</dbReference>
<name>A0A7S1SIN5_9CHLO</name>
<dbReference type="SMART" id="SM00100">
    <property type="entry name" value="cNMP"/>
    <property type="match status" value="1"/>
</dbReference>
<evidence type="ECO:0000256" key="8">
    <source>
        <dbReference type="ARBA" id="ARBA00023303"/>
    </source>
</evidence>
<dbReference type="InterPro" id="IPR005821">
    <property type="entry name" value="Ion_trans_dom"/>
</dbReference>
<dbReference type="Pfam" id="PF00027">
    <property type="entry name" value="cNMP_binding"/>
    <property type="match status" value="1"/>
</dbReference>
<keyword evidence="7" id="KW-1071">Ligand-gated ion channel</keyword>
<organism evidence="12">
    <name type="scientific">Tetraselmis chuii</name>
    <dbReference type="NCBI Taxonomy" id="63592"/>
    <lineage>
        <taxon>Eukaryota</taxon>
        <taxon>Viridiplantae</taxon>
        <taxon>Chlorophyta</taxon>
        <taxon>core chlorophytes</taxon>
        <taxon>Chlorodendrophyceae</taxon>
        <taxon>Chlorodendrales</taxon>
        <taxon>Chlorodendraceae</taxon>
        <taxon>Tetraselmis</taxon>
    </lineage>
</organism>
<dbReference type="Gene3D" id="1.10.287.70">
    <property type="match status" value="1"/>
</dbReference>
<dbReference type="InterPro" id="IPR014710">
    <property type="entry name" value="RmlC-like_jellyroll"/>
</dbReference>
<comment type="subcellular location">
    <subcellularLocation>
        <location evidence="1">Membrane</location>
        <topology evidence="1">Multi-pass membrane protein</topology>
    </subcellularLocation>
</comment>
<evidence type="ECO:0000256" key="6">
    <source>
        <dbReference type="ARBA" id="ARBA00023136"/>
    </source>
</evidence>
<evidence type="ECO:0000256" key="7">
    <source>
        <dbReference type="ARBA" id="ARBA00023286"/>
    </source>
</evidence>
<protein>
    <recommendedName>
        <fullName evidence="11">Cyclic nucleotide-binding domain-containing protein</fullName>
    </recommendedName>
</protein>
<dbReference type="GO" id="GO:0098855">
    <property type="term" value="C:HCN channel complex"/>
    <property type="evidence" value="ECO:0007669"/>
    <property type="project" value="TreeGrafter"/>
</dbReference>
<dbReference type="PROSITE" id="PS50042">
    <property type="entry name" value="CNMP_BINDING_3"/>
    <property type="match status" value="1"/>
</dbReference>
<keyword evidence="8" id="KW-0407">Ion channel</keyword>
<evidence type="ECO:0000256" key="3">
    <source>
        <dbReference type="ARBA" id="ARBA00022692"/>
    </source>
</evidence>
<keyword evidence="4 10" id="KW-1133">Transmembrane helix</keyword>
<gene>
    <name evidence="12" type="ORF">TCHU04912_LOCUS1687</name>
</gene>
<feature type="region of interest" description="Disordered" evidence="9">
    <location>
        <begin position="187"/>
        <end position="216"/>
    </location>
</feature>
<dbReference type="GO" id="GO:0003254">
    <property type="term" value="P:regulation of membrane depolarization"/>
    <property type="evidence" value="ECO:0007669"/>
    <property type="project" value="TreeGrafter"/>
</dbReference>
<evidence type="ECO:0000256" key="10">
    <source>
        <dbReference type="SAM" id="Phobius"/>
    </source>
</evidence>
<evidence type="ECO:0000313" key="12">
    <source>
        <dbReference type="EMBL" id="CAD9199454.1"/>
    </source>
</evidence>
<dbReference type="FunFam" id="1.10.287.630:FF:000001">
    <property type="entry name" value="Cyclic nucleotide-gated channel alpha 3"/>
    <property type="match status" value="1"/>
</dbReference>
<dbReference type="Gene3D" id="1.10.287.630">
    <property type="entry name" value="Helix hairpin bin"/>
    <property type="match status" value="1"/>
</dbReference>
<evidence type="ECO:0000259" key="11">
    <source>
        <dbReference type="PROSITE" id="PS50042"/>
    </source>
</evidence>
<feature type="domain" description="Cyclic nucleotide-binding" evidence="11">
    <location>
        <begin position="565"/>
        <end position="680"/>
    </location>
</feature>
<feature type="region of interest" description="Disordered" evidence="9">
    <location>
        <begin position="1"/>
        <end position="74"/>
    </location>
</feature>
<dbReference type="GO" id="GO:0005249">
    <property type="term" value="F:voltage-gated potassium channel activity"/>
    <property type="evidence" value="ECO:0007669"/>
    <property type="project" value="TreeGrafter"/>
</dbReference>
<proteinExistence type="predicted"/>
<reference evidence="12" key="1">
    <citation type="submission" date="2021-01" db="EMBL/GenBank/DDBJ databases">
        <authorList>
            <person name="Corre E."/>
            <person name="Pelletier E."/>
            <person name="Niang G."/>
            <person name="Scheremetjew M."/>
            <person name="Finn R."/>
            <person name="Kale V."/>
            <person name="Holt S."/>
            <person name="Cochrane G."/>
            <person name="Meng A."/>
            <person name="Brown T."/>
            <person name="Cohen L."/>
        </authorList>
    </citation>
    <scope>NUCLEOTIDE SEQUENCE</scope>
    <source>
        <strain evidence="12">PLY429</strain>
    </source>
</reference>
<feature type="transmembrane region" description="Helical" evidence="10">
    <location>
        <begin position="277"/>
        <end position="299"/>
    </location>
</feature>
<dbReference type="InterPro" id="IPR018488">
    <property type="entry name" value="cNMP-bd_CS"/>
</dbReference>
<accession>A0A7S1SIN5</accession>
<keyword evidence="2" id="KW-0813">Transport</keyword>
<feature type="region of interest" description="Disordered" evidence="9">
    <location>
        <begin position="693"/>
        <end position="724"/>
    </location>
</feature>
<keyword evidence="6 10" id="KW-0472">Membrane</keyword>
<evidence type="ECO:0000256" key="9">
    <source>
        <dbReference type="SAM" id="MobiDB-lite"/>
    </source>
</evidence>